<name>A0ABR2Q395_9ROSI</name>
<gene>
    <name evidence="1" type="ORF">V6N11_069613</name>
</gene>
<accession>A0ABR2Q395</accession>
<dbReference type="Proteomes" id="UP001396334">
    <property type="component" value="Unassembled WGS sequence"/>
</dbReference>
<dbReference type="EMBL" id="JBBPBN010000046">
    <property type="protein sequence ID" value="KAK8995168.1"/>
    <property type="molecule type" value="Genomic_DNA"/>
</dbReference>
<protein>
    <submittedName>
        <fullName evidence="1">Uncharacterized protein</fullName>
    </submittedName>
</protein>
<keyword evidence="2" id="KW-1185">Reference proteome</keyword>
<sequence length="148" mass="17272">MVELRHKEHIDPLIEYTSRARDCAVLGEGTWEVDSPYHRASQLGHLLHSRWKSQCYSGFLHPSWILQREKREGNVEYAIKDKPRSNEVWMKVLAIEDKIDVVTSVLGKVATTVQMFDLAQNLFYAYIKTWHKYALVVMSRVVIPRKST</sequence>
<evidence type="ECO:0000313" key="1">
    <source>
        <dbReference type="EMBL" id="KAK8995168.1"/>
    </source>
</evidence>
<comment type="caution">
    <text evidence="1">The sequence shown here is derived from an EMBL/GenBank/DDBJ whole genome shotgun (WGS) entry which is preliminary data.</text>
</comment>
<proteinExistence type="predicted"/>
<reference evidence="1 2" key="1">
    <citation type="journal article" date="2024" name="G3 (Bethesda)">
        <title>Genome assembly of Hibiscus sabdariffa L. provides insights into metabolisms of medicinal natural products.</title>
        <authorList>
            <person name="Kim T."/>
        </authorList>
    </citation>
    <scope>NUCLEOTIDE SEQUENCE [LARGE SCALE GENOMIC DNA]</scope>
    <source>
        <strain evidence="1">TK-2024</strain>
        <tissue evidence="1">Old leaves</tissue>
    </source>
</reference>
<evidence type="ECO:0000313" key="2">
    <source>
        <dbReference type="Proteomes" id="UP001396334"/>
    </source>
</evidence>
<organism evidence="1 2">
    <name type="scientific">Hibiscus sabdariffa</name>
    <name type="common">roselle</name>
    <dbReference type="NCBI Taxonomy" id="183260"/>
    <lineage>
        <taxon>Eukaryota</taxon>
        <taxon>Viridiplantae</taxon>
        <taxon>Streptophyta</taxon>
        <taxon>Embryophyta</taxon>
        <taxon>Tracheophyta</taxon>
        <taxon>Spermatophyta</taxon>
        <taxon>Magnoliopsida</taxon>
        <taxon>eudicotyledons</taxon>
        <taxon>Gunneridae</taxon>
        <taxon>Pentapetalae</taxon>
        <taxon>rosids</taxon>
        <taxon>malvids</taxon>
        <taxon>Malvales</taxon>
        <taxon>Malvaceae</taxon>
        <taxon>Malvoideae</taxon>
        <taxon>Hibiscus</taxon>
    </lineage>
</organism>